<evidence type="ECO:0000313" key="3">
    <source>
        <dbReference type="EMBL" id="RCK71201.1"/>
    </source>
</evidence>
<accession>A0A367Z1U8</accession>
<dbReference type="PRINTS" id="PR00080">
    <property type="entry name" value="SDRFAMILY"/>
</dbReference>
<evidence type="ECO:0000256" key="1">
    <source>
        <dbReference type="ARBA" id="ARBA00006484"/>
    </source>
</evidence>
<dbReference type="PANTHER" id="PTHR43639:SF1">
    <property type="entry name" value="SHORT-CHAIN DEHYDROGENASE_REDUCTASE FAMILY PROTEIN"/>
    <property type="match status" value="1"/>
</dbReference>
<keyword evidence="4" id="KW-1185">Reference proteome</keyword>
<dbReference type="Pfam" id="PF13561">
    <property type="entry name" value="adh_short_C2"/>
    <property type="match status" value="1"/>
</dbReference>
<comment type="similarity">
    <text evidence="1">Belongs to the short-chain dehydrogenases/reductases (SDR) family.</text>
</comment>
<sequence>MTNLTGKVAVVTGASRGIGRGVAIRLGSLGAKVVVNYSRDAGSAAETVAAIEAAGSSAVAVQADVSKPDDIEALLDTARSTYGGLDIVVANAGLDEGLGAVVDITEADYDRIVNVNAKGAFFTLQKAAQKVDDGGSIIYIGSSSTLRPTPGFALYSASKLPANFLVSVLAQEIGERGVTVNTVIPTATDGAGYFTENDADDPLRQFVQNASPLGSRMGSVEDVADAVEFFAGDLARWISGQQLLVSGGAPS</sequence>
<keyword evidence="2" id="KW-0560">Oxidoreductase</keyword>
<evidence type="ECO:0000313" key="4">
    <source>
        <dbReference type="Proteomes" id="UP000252770"/>
    </source>
</evidence>
<dbReference type="AlphaFoldDB" id="A0A367Z1U8"/>
<dbReference type="Proteomes" id="UP000252770">
    <property type="component" value="Unassembled WGS sequence"/>
</dbReference>
<dbReference type="SUPFAM" id="SSF51735">
    <property type="entry name" value="NAD(P)-binding Rossmann-fold domains"/>
    <property type="match status" value="1"/>
</dbReference>
<reference evidence="3 4" key="1">
    <citation type="submission" date="2018-07" db="EMBL/GenBank/DDBJ databases">
        <title>Desertimonas flava gen. nov. sp. nov.</title>
        <authorList>
            <person name="Liu S."/>
        </authorList>
    </citation>
    <scope>NUCLEOTIDE SEQUENCE [LARGE SCALE GENOMIC DNA]</scope>
    <source>
        <strain evidence="3 4">16Sb5-5</strain>
    </source>
</reference>
<comment type="caution">
    <text evidence="3">The sequence shown here is derived from an EMBL/GenBank/DDBJ whole genome shotgun (WGS) entry which is preliminary data.</text>
</comment>
<dbReference type="RefSeq" id="WP_114124904.1">
    <property type="nucleotide sequence ID" value="NZ_QOUI01000001.1"/>
</dbReference>
<dbReference type="PANTHER" id="PTHR43639">
    <property type="entry name" value="OXIDOREDUCTASE, SHORT-CHAIN DEHYDROGENASE/REDUCTASE FAMILY (AFU_ORTHOLOGUE AFUA_5G02870)"/>
    <property type="match status" value="1"/>
</dbReference>
<name>A0A367Z1U8_9ACTN</name>
<dbReference type="InterPro" id="IPR002347">
    <property type="entry name" value="SDR_fam"/>
</dbReference>
<dbReference type="FunFam" id="3.40.50.720:FF:000084">
    <property type="entry name" value="Short-chain dehydrogenase reductase"/>
    <property type="match status" value="1"/>
</dbReference>
<dbReference type="EMBL" id="QOUI01000001">
    <property type="protein sequence ID" value="RCK71201.1"/>
    <property type="molecule type" value="Genomic_DNA"/>
</dbReference>
<dbReference type="GO" id="GO:0016491">
    <property type="term" value="F:oxidoreductase activity"/>
    <property type="evidence" value="ECO:0007669"/>
    <property type="project" value="UniProtKB-KW"/>
</dbReference>
<dbReference type="Gene3D" id="3.40.50.720">
    <property type="entry name" value="NAD(P)-binding Rossmann-like Domain"/>
    <property type="match status" value="1"/>
</dbReference>
<proteinExistence type="inferred from homology"/>
<organism evidence="3 4">
    <name type="scientific">Desertihabitans brevis</name>
    <dbReference type="NCBI Taxonomy" id="2268447"/>
    <lineage>
        <taxon>Bacteria</taxon>
        <taxon>Bacillati</taxon>
        <taxon>Actinomycetota</taxon>
        <taxon>Actinomycetes</taxon>
        <taxon>Propionibacteriales</taxon>
        <taxon>Propionibacteriaceae</taxon>
        <taxon>Desertihabitans</taxon>
    </lineage>
</organism>
<dbReference type="InterPro" id="IPR036291">
    <property type="entry name" value="NAD(P)-bd_dom_sf"/>
</dbReference>
<dbReference type="PRINTS" id="PR00081">
    <property type="entry name" value="GDHRDH"/>
</dbReference>
<evidence type="ECO:0000256" key="2">
    <source>
        <dbReference type="ARBA" id="ARBA00023002"/>
    </source>
</evidence>
<protein>
    <submittedName>
        <fullName evidence="3">SDR family NAD(P)-dependent oxidoreductase</fullName>
    </submittedName>
</protein>
<gene>
    <name evidence="3" type="ORF">DT076_01745</name>
</gene>